<dbReference type="RefSeq" id="WP_092320517.1">
    <property type="nucleotide sequence ID" value="NZ_FNTJ01000002.1"/>
</dbReference>
<proteinExistence type="predicted"/>
<keyword evidence="2" id="KW-1185">Reference proteome</keyword>
<accession>A0A1H4YEL6</accession>
<name>A0A1H4YEL6_9PSED</name>
<protein>
    <submittedName>
        <fullName evidence="1">Uncharacterized protein</fullName>
    </submittedName>
</protein>
<dbReference type="AlphaFoldDB" id="A0A1H4YEL6"/>
<dbReference type="EMBL" id="FNTJ01000002">
    <property type="protein sequence ID" value="SED16175.1"/>
    <property type="molecule type" value="Genomic_DNA"/>
</dbReference>
<gene>
    <name evidence="1" type="ORF">SAMN05216178_6497</name>
</gene>
<organism evidence="1 2">
    <name type="scientific">Pseudomonas saponiphila</name>
    <dbReference type="NCBI Taxonomy" id="556534"/>
    <lineage>
        <taxon>Bacteria</taxon>
        <taxon>Pseudomonadati</taxon>
        <taxon>Pseudomonadota</taxon>
        <taxon>Gammaproteobacteria</taxon>
        <taxon>Pseudomonadales</taxon>
        <taxon>Pseudomonadaceae</taxon>
        <taxon>Pseudomonas</taxon>
    </lineage>
</organism>
<evidence type="ECO:0000313" key="2">
    <source>
        <dbReference type="Proteomes" id="UP000198982"/>
    </source>
</evidence>
<dbReference type="Proteomes" id="UP000198982">
    <property type="component" value="Unassembled WGS sequence"/>
</dbReference>
<sequence length="89" mass="10338">MKRLEPVFERAREVADLFRLGRDVEAVGGMVELFEPIQLWVDSAPVAVQQDWARLLGLMLACQERQNWLGLADYLEYEMLDWLQVGLDD</sequence>
<evidence type="ECO:0000313" key="1">
    <source>
        <dbReference type="EMBL" id="SED16175.1"/>
    </source>
</evidence>
<reference evidence="2" key="1">
    <citation type="submission" date="2016-10" db="EMBL/GenBank/DDBJ databases">
        <authorList>
            <person name="Varghese N."/>
            <person name="Submissions S."/>
        </authorList>
    </citation>
    <scope>NUCLEOTIDE SEQUENCE [LARGE SCALE GENOMIC DNA]</scope>
    <source>
        <strain evidence="2">DSM 9751</strain>
    </source>
</reference>